<keyword evidence="3" id="KW-1185">Reference proteome</keyword>
<keyword evidence="1" id="KW-0175">Coiled coil</keyword>
<dbReference type="EMBL" id="CP121687">
    <property type="protein sequence ID" value="WZL71131.1"/>
    <property type="molecule type" value="Genomic_DNA"/>
</dbReference>
<organism evidence="2 3">
    <name type="scientific">Defluviitalea saccharophila</name>
    <dbReference type="NCBI Taxonomy" id="879970"/>
    <lineage>
        <taxon>Bacteria</taxon>
        <taxon>Bacillati</taxon>
        <taxon>Bacillota</taxon>
        <taxon>Clostridia</taxon>
        <taxon>Lachnospirales</taxon>
        <taxon>Defluviitaleaceae</taxon>
        <taxon>Defluviitalea</taxon>
    </lineage>
</organism>
<dbReference type="Gene3D" id="1.20.1600.10">
    <property type="entry name" value="Outer membrane efflux proteins (OEP)"/>
    <property type="match status" value="2"/>
</dbReference>
<protein>
    <submittedName>
        <fullName evidence="2">TolC family protein</fullName>
    </submittedName>
</protein>
<evidence type="ECO:0000256" key="1">
    <source>
        <dbReference type="SAM" id="Coils"/>
    </source>
</evidence>
<feature type="coiled-coil region" evidence="1">
    <location>
        <begin position="156"/>
        <end position="218"/>
    </location>
</feature>
<proteinExistence type="predicted"/>
<name>A0ABZ2YAQ5_9FIRM</name>
<gene>
    <name evidence="2" type="ORF">QBE51_06340</name>
</gene>
<dbReference type="Proteomes" id="UP001486565">
    <property type="component" value="Chromosome"/>
</dbReference>
<evidence type="ECO:0000313" key="3">
    <source>
        <dbReference type="Proteomes" id="UP001486565"/>
    </source>
</evidence>
<dbReference type="SUPFAM" id="SSF56954">
    <property type="entry name" value="Outer membrane efflux proteins (OEP)"/>
    <property type="match status" value="1"/>
</dbReference>
<sequence length="692" mass="79900">MKIFQEKPKSILKNILMNTIIAILILSTLTNQTLISYGAGLKVLTMDEAVMLALKNSPELIDNSAELVKKEIELKQANEAIRDIRKKESTVRFSLLFNIQFPEEHGLPKEIDLQMKVPTIQSDIRELKKKKEYLRLSVKTQTELIYMDTLLEMGNVEYLTKTLENNKKTLERIEKAYKLGQASKNDVDFLKKEVETTEKQLRTAIMNFENKKEKLSERIGLNIKTGYEFDKTFSFLSIERNNLQSIIDYAVAKDFDLYRATEDRKVAEIKVENLRGIYTNRWGSMVGVIEQELKKNGQLDYEDFLRKYHKGLDNIADPWKGSYKINLLFFTIKIPKEWFMKEYSGLRYFEDEKYALFVAVIDRDKAVKTEENTRKELIQKVKDSYNTLKTLEIAYLDSKAQIPELKKKYENALKKNKLGELSFGELESIKKEAEQGETTAFNNLIEYNKSLSTFNEVTSGFIDQLKKGKIGFDRNDYASGDSFADQGDEEEVTKPEWFINTPLADYKWTFGVKLPKEIKATHFVLLTKDNLQIGEKTDINATLSHVPITYNDSTLLVVELYNEDKKVYRAYIDGGQYGGELELEPVEESNTIEEEKKEEDIIGTWDIQEVHKGLVSSLGININDKDLATHYEVYGQDSNQIGERTAIGEKIHHLPIVFSDIQSIEIKLFKDDEPAGEAYLEEKDGQKLLKIR</sequence>
<evidence type="ECO:0000313" key="2">
    <source>
        <dbReference type="EMBL" id="WZL71131.1"/>
    </source>
</evidence>
<reference evidence="2 3" key="1">
    <citation type="submission" date="2023-03" db="EMBL/GenBank/DDBJ databases">
        <title>Novel Species.</title>
        <authorList>
            <person name="Ma S."/>
        </authorList>
    </citation>
    <scope>NUCLEOTIDE SEQUENCE [LARGE SCALE GENOMIC DNA]</scope>
    <source>
        <strain evidence="2 3">LIND6LT2</strain>
    </source>
</reference>
<accession>A0ABZ2YAQ5</accession>
<dbReference type="RefSeq" id="WP_341878096.1">
    <property type="nucleotide sequence ID" value="NZ_CP121687.1"/>
</dbReference>